<organism evidence="1">
    <name type="scientific">bioreactor metagenome</name>
    <dbReference type="NCBI Taxonomy" id="1076179"/>
    <lineage>
        <taxon>unclassified sequences</taxon>
        <taxon>metagenomes</taxon>
        <taxon>ecological metagenomes</taxon>
    </lineage>
</organism>
<sequence>MIKIFHNAFYRSEVSYIMKMDDTKPVRKSVDKIDRIIIPQDTMPDIDTNPKIKFMKQRGERSEINIRQILKAQSTWINFLN</sequence>
<dbReference type="AlphaFoldDB" id="A0A645GHN9"/>
<dbReference type="EMBL" id="VSSQ01071697">
    <property type="protein sequence ID" value="MPN23243.1"/>
    <property type="molecule type" value="Genomic_DNA"/>
</dbReference>
<accession>A0A645GHN9</accession>
<gene>
    <name evidence="1" type="ORF">SDC9_170631</name>
</gene>
<reference evidence="1" key="1">
    <citation type="submission" date="2019-08" db="EMBL/GenBank/DDBJ databases">
        <authorList>
            <person name="Kucharzyk K."/>
            <person name="Murdoch R.W."/>
            <person name="Higgins S."/>
            <person name="Loffler F."/>
        </authorList>
    </citation>
    <scope>NUCLEOTIDE SEQUENCE</scope>
</reference>
<evidence type="ECO:0000313" key="1">
    <source>
        <dbReference type="EMBL" id="MPN23243.1"/>
    </source>
</evidence>
<name>A0A645GHN9_9ZZZZ</name>
<proteinExistence type="predicted"/>
<comment type="caution">
    <text evidence="1">The sequence shown here is derived from an EMBL/GenBank/DDBJ whole genome shotgun (WGS) entry which is preliminary data.</text>
</comment>
<protein>
    <submittedName>
        <fullName evidence="1">Uncharacterized protein</fullName>
    </submittedName>
</protein>